<evidence type="ECO:0000313" key="2">
    <source>
        <dbReference type="EMBL" id="GAA0914006.1"/>
    </source>
</evidence>
<evidence type="ECO:0000313" key="3">
    <source>
        <dbReference type="Proteomes" id="UP001501578"/>
    </source>
</evidence>
<protein>
    <submittedName>
        <fullName evidence="2">DUF6067 family protein</fullName>
    </submittedName>
</protein>
<dbReference type="EMBL" id="BAAAHQ010000001">
    <property type="protein sequence ID" value="GAA0914006.1"/>
    <property type="molecule type" value="Genomic_DNA"/>
</dbReference>
<keyword evidence="3" id="KW-1185">Reference proteome</keyword>
<sequence>MRQPHETASAWAPAELGNHRVRVHVEDGARPAWVPVPWLTPQHHKGSGVVTTAGGEEVGRAHAAEGGYVFAPVLGPGEYVLYYTPYRDVAKPQYPQHDYLDPTPDLPEGEPVRCLVAAWEARTEHDRYTDMERPAPPQEGLLVFGESREHPVRMRALPARWLEREPGPVRLRAAPGEYLAFQIGVYASRPLRDVRVESDLPGFTCFTLGGNDHLGRDFTRRLDVPEHTVQALWCGASNSERDFTVTVTAEDERPHTVAFTVETAGEPVTDAGDSDPARLSRLRWLNSGKGRDDTVVRPYTPVTCDGVVLGVLGRTVTLAPDGLPAALTSYFTPEATAVGERPTEILGGPVRFEVPGHDWHGDGVRVTAHGTAAASWTSRLRAGALTLDLDGTLEFDGTLTYRLELSAAKAVELADTRLRVPLAALPYQMGLGRAGGARADLDWHWDVRRNQDAVWIGDVNAGVQVRLSDEHYVRPLNTNFYHQRPLVLPRSWHNEGRGGIRLTRDELLCHGGPRRMAAGERLRFDVRLTLTPFKPIDTGAHFTQRYLHAYRSAEEAAATGATVVNTHHATAVNPYINYPFLATDRLREYVSDLHAAGLSSKIYYTVRELTTRAPELWALLSLGDEVLAEGPGGGAAWSREHVGDGRLPAWFATPTDDSSLITNGNSRWHNYYVEGLDWLVREIGIDGLYLDDVGFDREVMKRVRRVLDQRPHPLVDLHSANQFNEKDGYASSANLYLELLPYVDRLWFGEYFDYAAAPDQWLVETCGIPFGLMGDMLEGGGHPWRGLVYGMTARVYAGEGDPRPMWRLFDAYRVPQARMLGYWSPSAPVRALDDDVRATAYVGEEGTLVALGSWHDGPTATKLDLDWDALGLDPRTAVLRSPAVEGLQDSGVFSAYKPVPVDGGRVLWVSGPRTRSSR</sequence>
<dbReference type="InterPro" id="IPR045711">
    <property type="entry name" value="GH123-like_N"/>
</dbReference>
<dbReference type="Pfam" id="PF19543">
    <property type="entry name" value="GH123_N"/>
    <property type="match status" value="1"/>
</dbReference>
<gene>
    <name evidence="2" type="ORF">GCM10009560_06900</name>
</gene>
<comment type="caution">
    <text evidence="2">The sequence shown here is derived from an EMBL/GenBank/DDBJ whole genome shotgun (WGS) entry which is preliminary data.</text>
</comment>
<evidence type="ECO:0000259" key="1">
    <source>
        <dbReference type="Pfam" id="PF19543"/>
    </source>
</evidence>
<organism evidence="2 3">
    <name type="scientific">Nonomuraea longicatena</name>
    <dbReference type="NCBI Taxonomy" id="83682"/>
    <lineage>
        <taxon>Bacteria</taxon>
        <taxon>Bacillati</taxon>
        <taxon>Actinomycetota</taxon>
        <taxon>Actinomycetes</taxon>
        <taxon>Streptosporangiales</taxon>
        <taxon>Streptosporangiaceae</taxon>
        <taxon>Nonomuraea</taxon>
    </lineage>
</organism>
<proteinExistence type="predicted"/>
<reference evidence="3" key="1">
    <citation type="journal article" date="2019" name="Int. J. Syst. Evol. Microbiol.">
        <title>The Global Catalogue of Microorganisms (GCM) 10K type strain sequencing project: providing services to taxonomists for standard genome sequencing and annotation.</title>
        <authorList>
            <consortium name="The Broad Institute Genomics Platform"/>
            <consortium name="The Broad Institute Genome Sequencing Center for Infectious Disease"/>
            <person name="Wu L."/>
            <person name="Ma J."/>
        </authorList>
    </citation>
    <scope>NUCLEOTIDE SEQUENCE [LARGE SCALE GENOMIC DNA]</scope>
    <source>
        <strain evidence="3">JCM 11136</strain>
    </source>
</reference>
<accession>A0ABP3Z6Y9</accession>
<feature type="domain" description="Glycoside hydrolase 123-like N-terminal" evidence="1">
    <location>
        <begin position="10"/>
        <end position="904"/>
    </location>
</feature>
<name>A0ABP3Z6Y9_9ACTN</name>
<dbReference type="Proteomes" id="UP001501578">
    <property type="component" value="Unassembled WGS sequence"/>
</dbReference>
<dbReference type="RefSeq" id="WP_343948173.1">
    <property type="nucleotide sequence ID" value="NZ_BAAAHQ010000001.1"/>
</dbReference>